<dbReference type="EMBL" id="DS472173">
    <property type="protein sequence ID" value="EDO28033.1"/>
    <property type="molecule type" value="Genomic_DNA"/>
</dbReference>
<reference evidence="2 3" key="1">
    <citation type="journal article" date="2007" name="Science">
        <title>Sea anemone genome reveals ancestral eumetazoan gene repertoire and genomic organization.</title>
        <authorList>
            <person name="Putnam N.H."/>
            <person name="Srivastava M."/>
            <person name="Hellsten U."/>
            <person name="Dirks B."/>
            <person name="Chapman J."/>
            <person name="Salamov A."/>
            <person name="Terry A."/>
            <person name="Shapiro H."/>
            <person name="Lindquist E."/>
            <person name="Kapitonov V.V."/>
            <person name="Jurka J."/>
            <person name="Genikhovich G."/>
            <person name="Grigoriev I.V."/>
            <person name="Lucas S.M."/>
            <person name="Steele R.E."/>
            <person name="Finnerty J.R."/>
            <person name="Technau U."/>
            <person name="Martindale M.Q."/>
            <person name="Rokhsar D.S."/>
        </authorList>
    </citation>
    <scope>NUCLEOTIDE SEQUENCE [LARGE SCALE GENOMIC DNA]</scope>
    <source>
        <strain evidence="3">CH2 X CH6</strain>
    </source>
</reference>
<dbReference type="KEGG" id="nve:5498427"/>
<dbReference type="eggNOG" id="KOG2410">
    <property type="taxonomic scope" value="Eukaryota"/>
</dbReference>
<dbReference type="OMA" id="SAPCAVI"/>
<dbReference type="PANTHER" id="PTHR11686:SF9">
    <property type="entry name" value="RE13973P"/>
    <property type="match status" value="1"/>
</dbReference>
<feature type="non-terminal residue" evidence="2">
    <location>
        <position position="1"/>
    </location>
</feature>
<evidence type="ECO:0000256" key="1">
    <source>
        <dbReference type="PIRSR" id="PIRSR600101-2"/>
    </source>
</evidence>
<gene>
    <name evidence="2" type="ORF">NEMVEDRAFT_v1g67523</name>
</gene>
<dbReference type="InterPro" id="IPR000101">
    <property type="entry name" value="GGT_peptidase"/>
</dbReference>
<dbReference type="SUPFAM" id="SSF56235">
    <property type="entry name" value="N-terminal nucleophile aminohydrolases (Ntn hydrolases)"/>
    <property type="match status" value="1"/>
</dbReference>
<organism evidence="2 3">
    <name type="scientific">Nematostella vectensis</name>
    <name type="common">Starlet sea anemone</name>
    <dbReference type="NCBI Taxonomy" id="45351"/>
    <lineage>
        <taxon>Eukaryota</taxon>
        <taxon>Metazoa</taxon>
        <taxon>Cnidaria</taxon>
        <taxon>Anthozoa</taxon>
        <taxon>Hexacorallia</taxon>
        <taxon>Actiniaria</taxon>
        <taxon>Edwardsiidae</taxon>
        <taxon>Nematostella</taxon>
    </lineage>
</organism>
<accession>A7T7L7</accession>
<name>A7T7L7_NEMVE</name>
<keyword evidence="3" id="KW-1185">Reference proteome</keyword>
<dbReference type="AlphaFoldDB" id="A7T7L7"/>
<evidence type="ECO:0008006" key="4">
    <source>
        <dbReference type="Google" id="ProtNLM"/>
    </source>
</evidence>
<dbReference type="MEROPS" id="T03.A01"/>
<feature type="non-terminal residue" evidence="2">
    <location>
        <position position="111"/>
    </location>
</feature>
<sequence length="111" mass="11759">GGSAVDSAVASLFCVGLLNLHSTGIGGGGFMLVYQRDTKKAKFLDFREVAPGAANSTMYVNQTEKAQLGGLAVAVPGEVRGLHTAWMEYGKLPWRDLVQPTIDMAKGGFKI</sequence>
<evidence type="ECO:0000313" key="3">
    <source>
        <dbReference type="Proteomes" id="UP000001593"/>
    </source>
</evidence>
<dbReference type="PRINTS" id="PR01210">
    <property type="entry name" value="GGTRANSPTASE"/>
</dbReference>
<dbReference type="Pfam" id="PF01019">
    <property type="entry name" value="G_glu_transpept"/>
    <property type="match status" value="1"/>
</dbReference>
<dbReference type="PANTHER" id="PTHR11686">
    <property type="entry name" value="GAMMA GLUTAMYL TRANSPEPTIDASE"/>
    <property type="match status" value="1"/>
</dbReference>
<dbReference type="GO" id="GO:0006751">
    <property type="term" value="P:glutathione catabolic process"/>
    <property type="evidence" value="ECO:0007669"/>
    <property type="project" value="InterPro"/>
</dbReference>
<dbReference type="GO" id="GO:0036374">
    <property type="term" value="F:glutathione hydrolase activity"/>
    <property type="evidence" value="ECO:0007669"/>
    <property type="project" value="InterPro"/>
</dbReference>
<proteinExistence type="predicted"/>
<evidence type="ECO:0000313" key="2">
    <source>
        <dbReference type="EMBL" id="EDO28033.1"/>
    </source>
</evidence>
<protein>
    <recommendedName>
        <fullName evidence="4">Gamma-glutamyltransferase</fullName>
    </recommendedName>
</protein>
<dbReference type="STRING" id="45351.A7T7L7"/>
<feature type="binding site" evidence="1">
    <location>
        <position position="47"/>
    </location>
    <ligand>
        <name>L-glutamate</name>
        <dbReference type="ChEBI" id="CHEBI:29985"/>
    </ligand>
</feature>
<dbReference type="InParanoid" id="A7T7L7"/>
<dbReference type="HOGENOM" id="CLU_2164731_0_0_1"/>
<dbReference type="Proteomes" id="UP000001593">
    <property type="component" value="Unassembled WGS sequence"/>
</dbReference>
<dbReference type="PhylomeDB" id="A7T7L7"/>
<dbReference type="InterPro" id="IPR029055">
    <property type="entry name" value="Ntn_hydrolases_N"/>
</dbReference>